<organism evidence="4 5">
    <name type="scientific">Geodermatophilus siccatus</name>
    <dbReference type="NCBI Taxonomy" id="1137991"/>
    <lineage>
        <taxon>Bacteria</taxon>
        <taxon>Bacillati</taxon>
        <taxon>Actinomycetota</taxon>
        <taxon>Actinomycetes</taxon>
        <taxon>Geodermatophilales</taxon>
        <taxon>Geodermatophilaceae</taxon>
        <taxon>Geodermatophilus</taxon>
    </lineage>
</organism>
<reference evidence="5" key="1">
    <citation type="submission" date="2016-10" db="EMBL/GenBank/DDBJ databases">
        <authorList>
            <person name="Varghese N."/>
            <person name="Submissions S."/>
        </authorList>
    </citation>
    <scope>NUCLEOTIDE SEQUENCE [LARGE SCALE GENOMIC DNA]</scope>
    <source>
        <strain evidence="5">DSM 45419</strain>
    </source>
</reference>
<keyword evidence="4" id="KW-0808">Transferase</keyword>
<dbReference type="Gene3D" id="1.20.120.1220">
    <property type="match status" value="1"/>
</dbReference>
<dbReference type="GO" id="GO:0005886">
    <property type="term" value="C:plasma membrane"/>
    <property type="evidence" value="ECO:0007669"/>
    <property type="project" value="TreeGrafter"/>
</dbReference>
<proteinExistence type="inferred from homology"/>
<keyword evidence="4" id="KW-0489">Methyltransferase</keyword>
<name>A0A1G9SLU7_9ACTN</name>
<evidence type="ECO:0000313" key="4">
    <source>
        <dbReference type="EMBL" id="SDM36402.1"/>
    </source>
</evidence>
<evidence type="ECO:0000256" key="1">
    <source>
        <dbReference type="ARBA" id="ARBA00005801"/>
    </source>
</evidence>
<dbReference type="AlphaFoldDB" id="A0A1G9SLU7"/>
<evidence type="ECO:0000256" key="2">
    <source>
        <dbReference type="SAM" id="Phobius"/>
    </source>
</evidence>
<gene>
    <name evidence="4" type="ORF">SAMN05660642_02292</name>
</gene>
<dbReference type="InterPro" id="IPR050882">
    <property type="entry name" value="Prepilin_peptidase/N-MTase"/>
</dbReference>
<feature type="domain" description="Prepilin type IV endopeptidase peptidase" evidence="3">
    <location>
        <begin position="82"/>
        <end position="183"/>
    </location>
</feature>
<dbReference type="Pfam" id="PF01478">
    <property type="entry name" value="Peptidase_A24"/>
    <property type="match status" value="1"/>
</dbReference>
<feature type="transmembrane region" description="Helical" evidence="2">
    <location>
        <begin position="200"/>
        <end position="222"/>
    </location>
</feature>
<dbReference type="PANTHER" id="PTHR30487:SF0">
    <property type="entry name" value="PREPILIN LEADER PEPTIDASE_N-METHYLTRANSFERASE-RELATED"/>
    <property type="match status" value="1"/>
</dbReference>
<dbReference type="InterPro" id="IPR000045">
    <property type="entry name" value="Prepilin_IV_endopep_pep"/>
</dbReference>
<dbReference type="STRING" id="1137991.SAMN05660642_02292"/>
<feature type="transmembrane region" description="Helical" evidence="2">
    <location>
        <begin position="6"/>
        <end position="27"/>
    </location>
</feature>
<keyword evidence="2" id="KW-0472">Membrane</keyword>
<dbReference type="RefSeq" id="WP_091217958.1">
    <property type="nucleotide sequence ID" value="NZ_FNHE01000005.1"/>
</dbReference>
<keyword evidence="2" id="KW-1133">Transmembrane helix</keyword>
<sequence length="224" mass="21692">MPAADLPLGTIAALALAGGLALGPWLARVSVRLARRDDTAPAGPLRTALTVALVALALAGALLAAGVRPGTVALAWAGGAGVVLAQVDLAVHRLPDRVTVPAYAAVATALVVDAVALGTWTALLRAVLAGAAAFGLAACAAVLSPRGLGFGDVKLLGLLGLVLGWVGWGALLAGVFLGLVTGAAASVTLVAAGRAGWRTALPFGPPLLVGAALALALGSPALPT</sequence>
<feature type="transmembrane region" description="Helical" evidence="2">
    <location>
        <begin position="123"/>
        <end position="143"/>
    </location>
</feature>
<dbReference type="Proteomes" id="UP000198680">
    <property type="component" value="Unassembled WGS sequence"/>
</dbReference>
<evidence type="ECO:0000259" key="3">
    <source>
        <dbReference type="Pfam" id="PF01478"/>
    </source>
</evidence>
<dbReference type="GO" id="GO:0006465">
    <property type="term" value="P:signal peptide processing"/>
    <property type="evidence" value="ECO:0007669"/>
    <property type="project" value="TreeGrafter"/>
</dbReference>
<dbReference type="GO" id="GO:0008168">
    <property type="term" value="F:methyltransferase activity"/>
    <property type="evidence" value="ECO:0007669"/>
    <property type="project" value="UniProtKB-KW"/>
</dbReference>
<keyword evidence="2" id="KW-0812">Transmembrane</keyword>
<dbReference type="GO" id="GO:0032259">
    <property type="term" value="P:methylation"/>
    <property type="evidence" value="ECO:0007669"/>
    <property type="project" value="UniProtKB-KW"/>
</dbReference>
<evidence type="ECO:0000313" key="5">
    <source>
        <dbReference type="Proteomes" id="UP000198680"/>
    </source>
</evidence>
<protein>
    <submittedName>
        <fullName evidence="4">Leader peptidase (Prepilin peptidase) / N-methyltransferase</fullName>
    </submittedName>
</protein>
<keyword evidence="5" id="KW-1185">Reference proteome</keyword>
<feature type="transmembrane region" description="Helical" evidence="2">
    <location>
        <begin position="48"/>
        <end position="67"/>
    </location>
</feature>
<comment type="similarity">
    <text evidence="1">Belongs to the peptidase A24 family.</text>
</comment>
<accession>A0A1G9SLU7</accession>
<feature type="transmembrane region" description="Helical" evidence="2">
    <location>
        <begin position="155"/>
        <end position="180"/>
    </location>
</feature>
<dbReference type="PANTHER" id="PTHR30487">
    <property type="entry name" value="TYPE 4 PREPILIN-LIKE PROTEINS LEADER PEPTIDE-PROCESSING ENZYME"/>
    <property type="match status" value="1"/>
</dbReference>
<dbReference type="EMBL" id="FNHE01000005">
    <property type="protein sequence ID" value="SDM36402.1"/>
    <property type="molecule type" value="Genomic_DNA"/>
</dbReference>
<dbReference type="GO" id="GO:0004190">
    <property type="term" value="F:aspartic-type endopeptidase activity"/>
    <property type="evidence" value="ECO:0007669"/>
    <property type="project" value="InterPro"/>
</dbReference>
<feature type="transmembrane region" description="Helical" evidence="2">
    <location>
        <begin position="98"/>
        <end position="117"/>
    </location>
</feature>